<dbReference type="Proteomes" id="UP000236291">
    <property type="component" value="Unassembled WGS sequence"/>
</dbReference>
<protein>
    <submittedName>
        <fullName evidence="1">Ribonuclease H</fullName>
    </submittedName>
</protein>
<dbReference type="PANTHER" id="PTHR36617">
    <property type="entry name" value="PROTEIN, PUTATIVE-RELATED"/>
    <property type="match status" value="1"/>
</dbReference>
<name>A0A2K3MQN7_TRIPR</name>
<dbReference type="AlphaFoldDB" id="A0A2K3MQN7"/>
<reference evidence="1 2" key="2">
    <citation type="journal article" date="2017" name="Front. Plant Sci.">
        <title>Gene Classification and Mining of Molecular Markers Useful in Red Clover (Trifolium pratense) Breeding.</title>
        <authorList>
            <person name="Istvanek J."/>
            <person name="Dluhosova J."/>
            <person name="Dluhos P."/>
            <person name="Patkova L."/>
            <person name="Nedelnik J."/>
            <person name="Repkova J."/>
        </authorList>
    </citation>
    <scope>NUCLEOTIDE SEQUENCE [LARGE SCALE GENOMIC DNA]</scope>
    <source>
        <strain evidence="2">cv. Tatra</strain>
        <tissue evidence="1">Young leaves</tissue>
    </source>
</reference>
<gene>
    <name evidence="1" type="ORF">L195_g016192</name>
</gene>
<proteinExistence type="predicted"/>
<comment type="caution">
    <text evidence="1">The sequence shown here is derived from an EMBL/GenBank/DDBJ whole genome shotgun (WGS) entry which is preliminary data.</text>
</comment>
<organism evidence="1 2">
    <name type="scientific">Trifolium pratense</name>
    <name type="common">Red clover</name>
    <dbReference type="NCBI Taxonomy" id="57577"/>
    <lineage>
        <taxon>Eukaryota</taxon>
        <taxon>Viridiplantae</taxon>
        <taxon>Streptophyta</taxon>
        <taxon>Embryophyta</taxon>
        <taxon>Tracheophyta</taxon>
        <taxon>Spermatophyta</taxon>
        <taxon>Magnoliopsida</taxon>
        <taxon>eudicotyledons</taxon>
        <taxon>Gunneridae</taxon>
        <taxon>Pentapetalae</taxon>
        <taxon>rosids</taxon>
        <taxon>fabids</taxon>
        <taxon>Fabales</taxon>
        <taxon>Fabaceae</taxon>
        <taxon>Papilionoideae</taxon>
        <taxon>50 kb inversion clade</taxon>
        <taxon>NPAAA clade</taxon>
        <taxon>Hologalegina</taxon>
        <taxon>IRL clade</taxon>
        <taxon>Trifolieae</taxon>
        <taxon>Trifolium</taxon>
    </lineage>
</organism>
<sequence>MVALWSLGNVEERGWLGNNISGIFGDGKNLDFWKEKWIGMAPLRVLFPSLFNKSTQQDGYVSDMGNWDNDIWSWKLVWTDALIDTEVVAERDLYALLEHVQPNRINSDRRKLLPNSAGFFSVRSTYEVQQSRIPVAALDPQIEAALKLLWLNKVPSKVCIFGCRLLLEKLPTREALYRGGIITNTHERVVFFASKR</sequence>
<reference evidence="1 2" key="1">
    <citation type="journal article" date="2014" name="Am. J. Bot.">
        <title>Genome assembly and annotation for red clover (Trifolium pratense; Fabaceae).</title>
        <authorList>
            <person name="Istvanek J."/>
            <person name="Jaros M."/>
            <person name="Krenek A."/>
            <person name="Repkova J."/>
        </authorList>
    </citation>
    <scope>NUCLEOTIDE SEQUENCE [LARGE SCALE GENOMIC DNA]</scope>
    <source>
        <strain evidence="2">cv. Tatra</strain>
        <tissue evidence="1">Young leaves</tissue>
    </source>
</reference>
<dbReference type="PANTHER" id="PTHR36617:SF15">
    <property type="entry name" value="REVERSE TRANSCRIPTASE ZINC-BINDING DOMAIN-CONTAINING PROTEIN"/>
    <property type="match status" value="1"/>
</dbReference>
<dbReference type="STRING" id="57577.A0A2K3MQN7"/>
<accession>A0A2K3MQN7</accession>
<evidence type="ECO:0000313" key="2">
    <source>
        <dbReference type="Proteomes" id="UP000236291"/>
    </source>
</evidence>
<dbReference type="EMBL" id="ASHM01011139">
    <property type="protein sequence ID" value="PNX93044.1"/>
    <property type="molecule type" value="Genomic_DNA"/>
</dbReference>
<evidence type="ECO:0000313" key="1">
    <source>
        <dbReference type="EMBL" id="PNX93044.1"/>
    </source>
</evidence>